<evidence type="ECO:0000259" key="10">
    <source>
        <dbReference type="PROSITE" id="PS51194"/>
    </source>
</evidence>
<organism evidence="11 12">
    <name type="scientific">Potamilus streckersoni</name>
    <dbReference type="NCBI Taxonomy" id="2493646"/>
    <lineage>
        <taxon>Eukaryota</taxon>
        <taxon>Metazoa</taxon>
        <taxon>Spiralia</taxon>
        <taxon>Lophotrochozoa</taxon>
        <taxon>Mollusca</taxon>
        <taxon>Bivalvia</taxon>
        <taxon>Autobranchia</taxon>
        <taxon>Heteroconchia</taxon>
        <taxon>Palaeoheterodonta</taxon>
        <taxon>Unionida</taxon>
        <taxon>Unionoidea</taxon>
        <taxon>Unionidae</taxon>
        <taxon>Ambleminae</taxon>
        <taxon>Lampsilini</taxon>
        <taxon>Potamilus</taxon>
    </lineage>
</organism>
<dbReference type="GO" id="GO:0016787">
    <property type="term" value="F:hydrolase activity"/>
    <property type="evidence" value="ECO:0007669"/>
    <property type="project" value="UniProtKB-KW"/>
</dbReference>
<reference evidence="11" key="1">
    <citation type="journal article" date="2021" name="Genome Biol. Evol.">
        <title>A High-Quality Reference Genome for a Parasitic Bivalve with Doubly Uniparental Inheritance (Bivalvia: Unionida).</title>
        <authorList>
            <person name="Smith C.H."/>
        </authorList>
    </citation>
    <scope>NUCLEOTIDE SEQUENCE</scope>
    <source>
        <strain evidence="11">CHS0354</strain>
    </source>
</reference>
<dbReference type="GO" id="GO:0005524">
    <property type="term" value="F:ATP binding"/>
    <property type="evidence" value="ECO:0007669"/>
    <property type="project" value="UniProtKB-KW"/>
</dbReference>
<dbReference type="InterPro" id="IPR001650">
    <property type="entry name" value="Helicase_C-like"/>
</dbReference>
<dbReference type="GO" id="GO:0051880">
    <property type="term" value="F:G-quadruplex DNA binding"/>
    <property type="evidence" value="ECO:0007669"/>
    <property type="project" value="TreeGrafter"/>
</dbReference>
<reference evidence="11" key="3">
    <citation type="submission" date="2023-05" db="EMBL/GenBank/DDBJ databases">
        <authorList>
            <person name="Smith C.H."/>
        </authorList>
    </citation>
    <scope>NUCLEOTIDE SEQUENCE</scope>
    <source>
        <strain evidence="11">CHS0354</strain>
        <tissue evidence="11">Mantle</tissue>
    </source>
</reference>
<dbReference type="InterPro" id="IPR007502">
    <property type="entry name" value="Helicase-assoc_dom"/>
</dbReference>
<dbReference type="Pfam" id="PF00271">
    <property type="entry name" value="Helicase_C"/>
    <property type="match status" value="1"/>
</dbReference>
<evidence type="ECO:0000313" key="12">
    <source>
        <dbReference type="Proteomes" id="UP001195483"/>
    </source>
</evidence>
<dbReference type="InterPro" id="IPR011709">
    <property type="entry name" value="DEAD-box_helicase_OB_fold"/>
</dbReference>
<feature type="compositionally biased region" description="Basic and acidic residues" evidence="8">
    <location>
        <begin position="122"/>
        <end position="138"/>
    </location>
</feature>
<dbReference type="InterPro" id="IPR048333">
    <property type="entry name" value="HA2_WH"/>
</dbReference>
<dbReference type="AlphaFoldDB" id="A0AAE0SKL0"/>
<dbReference type="InterPro" id="IPR002464">
    <property type="entry name" value="DNA/RNA_helicase_DEAH_CS"/>
</dbReference>
<keyword evidence="7" id="KW-0694">RNA-binding</keyword>
<evidence type="ECO:0000256" key="8">
    <source>
        <dbReference type="SAM" id="MobiDB-lite"/>
    </source>
</evidence>
<dbReference type="FunFam" id="3.40.50.300:FF:000284">
    <property type="entry name" value="probable ATP-dependent RNA helicase YTHDC2"/>
    <property type="match status" value="1"/>
</dbReference>
<dbReference type="GO" id="GO:0003724">
    <property type="term" value="F:RNA helicase activity"/>
    <property type="evidence" value="ECO:0007669"/>
    <property type="project" value="UniProtKB-EC"/>
</dbReference>
<dbReference type="GO" id="GO:0003678">
    <property type="term" value="F:DNA helicase activity"/>
    <property type="evidence" value="ECO:0007669"/>
    <property type="project" value="TreeGrafter"/>
</dbReference>
<evidence type="ECO:0000256" key="5">
    <source>
        <dbReference type="ARBA" id="ARBA00022806"/>
    </source>
</evidence>
<dbReference type="PROSITE" id="PS00690">
    <property type="entry name" value="DEAH_ATP_HELICASE"/>
    <property type="match status" value="1"/>
</dbReference>
<dbReference type="Proteomes" id="UP001195483">
    <property type="component" value="Unassembled WGS sequence"/>
</dbReference>
<dbReference type="FunFam" id="3.40.50.300:FF:000670">
    <property type="entry name" value="Putative ATP-dependent RNA helicase DHX36"/>
    <property type="match status" value="1"/>
</dbReference>
<reference evidence="11" key="2">
    <citation type="journal article" date="2021" name="Genome Biol. Evol.">
        <title>Developing a high-quality reference genome for a parasitic bivalve with doubly uniparental inheritance (Bivalvia: Unionida).</title>
        <authorList>
            <person name="Smith C.H."/>
        </authorList>
    </citation>
    <scope>NUCLEOTIDE SEQUENCE</scope>
    <source>
        <strain evidence="11">CHS0354</strain>
        <tissue evidence="11">Mantle</tissue>
    </source>
</reference>
<gene>
    <name evidence="11" type="ORF">CHS0354_018233</name>
</gene>
<sequence length="1015" mass="114961">MLKIICRYPAHIQRTSASLFHGCSGTLRDMYRGGRGGGGRWGDGGSNGQRHPPDLKGKQIGMWYAKRKKRAERQMVSIGWAQEEHIQRLLKDIKSSEECPPQPEKSGASLTDSEEEGWYENGDERGPLGDKVKQELPESSHPSSSQCFLDQNVSRHHSEKKRPVTAGSSIEQLSASSLDRLTMDGEVGEQDGMTVKWFPISKERFNFIKEETDFVTKMEVEEEKLGNKLRVDSALDRLLQDELIKKEVDPKYQQMQVIRRSLPSYKMKDVILDAIRNNQCVVISGETGCGKTTQVPQFILDDHIQRGVGSHCRILCTQPRRISAVSVAERVAVERAEECGISSGYLIRLECKVSRPQGSILFCTTGILLKLLESDPLLDRASHIILDEIHERDLHSDFLMIILKDLLPKRPDLKLILMSATLNADAFSQYFYKCPMLNITGFTFPVEEYLLEDVVEMLSYQSAHHSRKKSLSVMKESRKHHDELNQIEEKQRMFNAWIKSLKGKFSPATIESLCSMDFDVIDLDLIKALISYIVLKKGDGAILVFVPGLEEINRLYKMLMVETMFNSGNFIIIPLHSLMPTFNQKQVFERPPSGVRKIVIATSIAETSITIDDVVYVIDCGKIKVKDFKPEHNLSTLEPQWVSKANAKQRRGRAGRVQAGECFHLYTSLKEHELRDFLPPEILCTRLEELCLNIKLLKLGRIEPFVSKAMNPPSLLAMHSAVVTLQNLNALDQDENLLPLGYHLARMPLDPQIGKMILFGAMFCCLDPILTIAASLSFKDAFYIPLGNEENADRARRVLSNGSKSDHIMLVRAFEGWERSVSRGTNRRYCLDNYLTEKTLKLLSEMKRQLAGLLYDMGFIASKNPKDNDANKFRDNMALVKAVVCAGLYPNVAKIQSVPGSKASRFALPKVVTTTDDKILIHPKSVNAQERRFESKWLVYHKKLKTTQVFLHDCSMVSPYPLLFFGGKIGTIRAKDQECVSVDNWIVFQASFKTAQLVKDLRTELDKVLQDKKQS</sequence>
<keyword evidence="5" id="KW-0347">Helicase</keyword>
<dbReference type="Pfam" id="PF07717">
    <property type="entry name" value="OB_NTP_bind"/>
    <property type="match status" value="1"/>
</dbReference>
<dbReference type="Gene3D" id="3.40.50.300">
    <property type="entry name" value="P-loop containing nucleotide triphosphate hydrolases"/>
    <property type="match status" value="2"/>
</dbReference>
<dbReference type="InterPro" id="IPR011545">
    <property type="entry name" value="DEAD/DEAH_box_helicase_dom"/>
</dbReference>
<dbReference type="SUPFAM" id="SSF52540">
    <property type="entry name" value="P-loop containing nucleoside triphosphate hydrolases"/>
    <property type="match status" value="1"/>
</dbReference>
<keyword evidence="4" id="KW-0378">Hydrolase</keyword>
<keyword evidence="12" id="KW-1185">Reference proteome</keyword>
<evidence type="ECO:0000256" key="4">
    <source>
        <dbReference type="ARBA" id="ARBA00022801"/>
    </source>
</evidence>
<dbReference type="EC" id="3.6.4.13" evidence="2"/>
<evidence type="ECO:0000256" key="7">
    <source>
        <dbReference type="ARBA" id="ARBA00022884"/>
    </source>
</evidence>
<name>A0AAE0SKL0_9BIVA</name>
<feature type="domain" description="Helicase ATP-binding" evidence="9">
    <location>
        <begin position="272"/>
        <end position="440"/>
    </location>
</feature>
<keyword evidence="3" id="KW-0547">Nucleotide-binding</keyword>
<dbReference type="PANTHER" id="PTHR18934">
    <property type="entry name" value="ATP-DEPENDENT RNA HELICASE"/>
    <property type="match status" value="1"/>
</dbReference>
<dbReference type="PANTHER" id="PTHR18934:SF237">
    <property type="entry name" value="ATP-DEPENDENT DNA_RNA HELICASE DHX36"/>
    <property type="match status" value="1"/>
</dbReference>
<accession>A0AAE0SKL0</accession>
<evidence type="ECO:0000256" key="2">
    <source>
        <dbReference type="ARBA" id="ARBA00012552"/>
    </source>
</evidence>
<comment type="similarity">
    <text evidence="1">Belongs to the DEAD box helicase family. DEAH subfamily.</text>
</comment>
<dbReference type="GO" id="GO:0002151">
    <property type="term" value="F:G-quadruplex RNA binding"/>
    <property type="evidence" value="ECO:0007669"/>
    <property type="project" value="TreeGrafter"/>
</dbReference>
<keyword evidence="6" id="KW-0067">ATP-binding</keyword>
<dbReference type="Gene3D" id="1.20.120.1080">
    <property type="match status" value="1"/>
</dbReference>
<evidence type="ECO:0000256" key="6">
    <source>
        <dbReference type="ARBA" id="ARBA00022840"/>
    </source>
</evidence>
<feature type="region of interest" description="Disordered" evidence="8">
    <location>
        <begin position="34"/>
        <end position="57"/>
    </location>
</feature>
<proteinExistence type="inferred from homology"/>
<dbReference type="Pfam" id="PF21010">
    <property type="entry name" value="HA2_C"/>
    <property type="match status" value="1"/>
</dbReference>
<protein>
    <recommendedName>
        <fullName evidence="2">RNA helicase</fullName>
        <ecNumber evidence="2">3.6.4.13</ecNumber>
    </recommendedName>
</protein>
<dbReference type="Pfam" id="PF00270">
    <property type="entry name" value="DEAD"/>
    <property type="match status" value="1"/>
</dbReference>
<dbReference type="PROSITE" id="PS51192">
    <property type="entry name" value="HELICASE_ATP_BIND_1"/>
    <property type="match status" value="1"/>
</dbReference>
<dbReference type="SMART" id="SM00847">
    <property type="entry name" value="HA2"/>
    <property type="match status" value="1"/>
</dbReference>
<dbReference type="SMART" id="SM00487">
    <property type="entry name" value="DEXDc"/>
    <property type="match status" value="1"/>
</dbReference>
<evidence type="ECO:0000259" key="9">
    <source>
        <dbReference type="PROSITE" id="PS51192"/>
    </source>
</evidence>
<dbReference type="InterPro" id="IPR027417">
    <property type="entry name" value="P-loop_NTPase"/>
</dbReference>
<feature type="domain" description="Helicase C-terminal" evidence="10">
    <location>
        <begin position="525"/>
        <end position="698"/>
    </location>
</feature>
<dbReference type="InterPro" id="IPR059023">
    <property type="entry name" value="RNA_hel_CTD"/>
</dbReference>
<evidence type="ECO:0000256" key="3">
    <source>
        <dbReference type="ARBA" id="ARBA00022741"/>
    </source>
</evidence>
<dbReference type="FunFam" id="1.20.120.1080:FF:000002">
    <property type="entry name" value="Putative ATP-dependent RNA helicase DHX36"/>
    <property type="match status" value="1"/>
</dbReference>
<feature type="region of interest" description="Disordered" evidence="8">
    <location>
        <begin position="94"/>
        <end position="147"/>
    </location>
</feature>
<dbReference type="CDD" id="cd18791">
    <property type="entry name" value="SF2_C_RHA"/>
    <property type="match status" value="1"/>
</dbReference>
<feature type="compositionally biased region" description="Gly residues" evidence="8">
    <location>
        <begin position="34"/>
        <end position="47"/>
    </location>
</feature>
<dbReference type="GO" id="GO:0005737">
    <property type="term" value="C:cytoplasm"/>
    <property type="evidence" value="ECO:0007669"/>
    <property type="project" value="TreeGrafter"/>
</dbReference>
<dbReference type="Pfam" id="PF04408">
    <property type="entry name" value="WHD_HA2"/>
    <property type="match status" value="1"/>
</dbReference>
<dbReference type="InterPro" id="IPR014001">
    <property type="entry name" value="Helicase_ATP-bd"/>
</dbReference>
<dbReference type="GO" id="GO:0005634">
    <property type="term" value="C:nucleus"/>
    <property type="evidence" value="ECO:0007669"/>
    <property type="project" value="TreeGrafter"/>
</dbReference>
<comment type="caution">
    <text evidence="11">The sequence shown here is derived from an EMBL/GenBank/DDBJ whole genome shotgun (WGS) entry which is preliminary data.</text>
</comment>
<evidence type="ECO:0000256" key="1">
    <source>
        <dbReference type="ARBA" id="ARBA00008792"/>
    </source>
</evidence>
<dbReference type="EMBL" id="JAEAOA010001131">
    <property type="protein sequence ID" value="KAK3593108.1"/>
    <property type="molecule type" value="Genomic_DNA"/>
</dbReference>
<evidence type="ECO:0000313" key="11">
    <source>
        <dbReference type="EMBL" id="KAK3593108.1"/>
    </source>
</evidence>
<dbReference type="SMART" id="SM00490">
    <property type="entry name" value="HELICc"/>
    <property type="match status" value="1"/>
</dbReference>
<dbReference type="Pfam" id="PF26026">
    <property type="entry name" value="RNA_hel_CTD"/>
    <property type="match status" value="1"/>
</dbReference>
<dbReference type="PROSITE" id="PS51194">
    <property type="entry name" value="HELICASE_CTER"/>
    <property type="match status" value="1"/>
</dbReference>